<keyword evidence="2" id="KW-1185">Reference proteome</keyword>
<organism evidence="1 2">
    <name type="scientific">Dreissena polymorpha</name>
    <name type="common">Zebra mussel</name>
    <name type="synonym">Mytilus polymorpha</name>
    <dbReference type="NCBI Taxonomy" id="45954"/>
    <lineage>
        <taxon>Eukaryota</taxon>
        <taxon>Metazoa</taxon>
        <taxon>Spiralia</taxon>
        <taxon>Lophotrochozoa</taxon>
        <taxon>Mollusca</taxon>
        <taxon>Bivalvia</taxon>
        <taxon>Autobranchia</taxon>
        <taxon>Heteroconchia</taxon>
        <taxon>Euheterodonta</taxon>
        <taxon>Imparidentia</taxon>
        <taxon>Neoheterodontei</taxon>
        <taxon>Myida</taxon>
        <taxon>Dreissenoidea</taxon>
        <taxon>Dreissenidae</taxon>
        <taxon>Dreissena</taxon>
    </lineage>
</organism>
<sequence>MANKNTSKRPSNDEFGIVLDTSPGTTLCARLSYSARKREVTVEGVKRKVGWIM</sequence>
<reference evidence="1" key="1">
    <citation type="journal article" date="2019" name="bioRxiv">
        <title>The Genome of the Zebra Mussel, Dreissena polymorpha: A Resource for Invasive Species Research.</title>
        <authorList>
            <person name="McCartney M.A."/>
            <person name="Auch B."/>
            <person name="Kono T."/>
            <person name="Mallez S."/>
            <person name="Zhang Y."/>
            <person name="Obille A."/>
            <person name="Becker A."/>
            <person name="Abrahante J.E."/>
            <person name="Garbe J."/>
            <person name="Badalamenti J.P."/>
            <person name="Herman A."/>
            <person name="Mangelson H."/>
            <person name="Liachko I."/>
            <person name="Sullivan S."/>
            <person name="Sone E.D."/>
            <person name="Koren S."/>
            <person name="Silverstein K.A.T."/>
            <person name="Beckman K.B."/>
            <person name="Gohl D.M."/>
        </authorList>
    </citation>
    <scope>NUCLEOTIDE SEQUENCE</scope>
    <source>
        <strain evidence="1">Duluth1</strain>
        <tissue evidence="1">Whole animal</tissue>
    </source>
</reference>
<dbReference type="EMBL" id="JAIWYP010000011">
    <property type="protein sequence ID" value="KAH3739627.1"/>
    <property type="molecule type" value="Genomic_DNA"/>
</dbReference>
<comment type="caution">
    <text evidence="1">The sequence shown here is derived from an EMBL/GenBank/DDBJ whole genome shotgun (WGS) entry which is preliminary data.</text>
</comment>
<reference evidence="1" key="2">
    <citation type="submission" date="2020-11" db="EMBL/GenBank/DDBJ databases">
        <authorList>
            <person name="McCartney M.A."/>
            <person name="Auch B."/>
            <person name="Kono T."/>
            <person name="Mallez S."/>
            <person name="Becker A."/>
            <person name="Gohl D.M."/>
            <person name="Silverstein K.A.T."/>
            <person name="Koren S."/>
            <person name="Bechman K.B."/>
            <person name="Herman A."/>
            <person name="Abrahante J.E."/>
            <person name="Garbe J."/>
        </authorList>
    </citation>
    <scope>NUCLEOTIDE SEQUENCE</scope>
    <source>
        <strain evidence="1">Duluth1</strain>
        <tissue evidence="1">Whole animal</tissue>
    </source>
</reference>
<dbReference type="AlphaFoldDB" id="A0A9D4I0R2"/>
<protein>
    <submittedName>
        <fullName evidence="1">Uncharacterized protein</fullName>
    </submittedName>
</protein>
<dbReference type="Proteomes" id="UP000828390">
    <property type="component" value="Unassembled WGS sequence"/>
</dbReference>
<proteinExistence type="predicted"/>
<evidence type="ECO:0000313" key="2">
    <source>
        <dbReference type="Proteomes" id="UP000828390"/>
    </source>
</evidence>
<gene>
    <name evidence="1" type="ORF">DPMN_046281</name>
</gene>
<name>A0A9D4I0R2_DREPO</name>
<accession>A0A9D4I0R2</accession>
<evidence type="ECO:0000313" key="1">
    <source>
        <dbReference type="EMBL" id="KAH3739627.1"/>
    </source>
</evidence>